<feature type="region of interest" description="Disordered" evidence="1">
    <location>
        <begin position="28"/>
        <end position="72"/>
    </location>
</feature>
<accession>A0A2U9CYH2</accession>
<gene>
    <name evidence="2" type="ORF">SMAX5B_000574</name>
</gene>
<reference evidence="2 3" key="1">
    <citation type="submission" date="2017-12" db="EMBL/GenBank/DDBJ databases">
        <title>Integrating genomic resources of turbot (Scophthalmus maximus) in depth evaluation of genetic and physical mapping variation across individuals.</title>
        <authorList>
            <person name="Martinez P."/>
        </authorList>
    </citation>
    <scope>NUCLEOTIDE SEQUENCE [LARGE SCALE GENOMIC DNA]</scope>
</reference>
<dbReference type="AlphaFoldDB" id="A0A2U9CYH2"/>
<evidence type="ECO:0000313" key="2">
    <source>
        <dbReference type="EMBL" id="AWP19542.1"/>
    </source>
</evidence>
<evidence type="ECO:0000313" key="3">
    <source>
        <dbReference type="Proteomes" id="UP000246464"/>
    </source>
</evidence>
<dbReference type="Proteomes" id="UP000246464">
    <property type="component" value="Chromosome 20"/>
</dbReference>
<sequence>MHEALWERPSIQPPILIATCSVPDYGQTTAGASSSGCDEAPETQTSPLPESYTEESMPSTSSQPPTKRPKRGEGMLFFLNKQAEKEELRDAALQEPNKCFLTLFAELGLKKIPLPSCLHHATSPLNDDPGSGMVGIEAGLHSSPQWLPVWGDEVDGCSQAWVSSIPHDEVPSCAGTYCLELHRVKQFPDKEVLVMWTMGSIYSDVASMDGSDRVAEGWAVSRV</sequence>
<evidence type="ECO:0000256" key="1">
    <source>
        <dbReference type="SAM" id="MobiDB-lite"/>
    </source>
</evidence>
<name>A0A2U9CYH2_SCOMX</name>
<feature type="compositionally biased region" description="Polar residues" evidence="1">
    <location>
        <begin position="28"/>
        <end position="65"/>
    </location>
</feature>
<dbReference type="EMBL" id="CP026262">
    <property type="protein sequence ID" value="AWP19542.1"/>
    <property type="molecule type" value="Genomic_DNA"/>
</dbReference>
<protein>
    <submittedName>
        <fullName evidence="2">Uncharacterized protein</fullName>
    </submittedName>
</protein>
<proteinExistence type="predicted"/>
<organism evidence="2 3">
    <name type="scientific">Scophthalmus maximus</name>
    <name type="common">Turbot</name>
    <name type="synonym">Psetta maxima</name>
    <dbReference type="NCBI Taxonomy" id="52904"/>
    <lineage>
        <taxon>Eukaryota</taxon>
        <taxon>Metazoa</taxon>
        <taxon>Chordata</taxon>
        <taxon>Craniata</taxon>
        <taxon>Vertebrata</taxon>
        <taxon>Euteleostomi</taxon>
        <taxon>Actinopterygii</taxon>
        <taxon>Neopterygii</taxon>
        <taxon>Teleostei</taxon>
        <taxon>Neoteleostei</taxon>
        <taxon>Acanthomorphata</taxon>
        <taxon>Carangaria</taxon>
        <taxon>Pleuronectiformes</taxon>
        <taxon>Pleuronectoidei</taxon>
        <taxon>Scophthalmidae</taxon>
        <taxon>Scophthalmus</taxon>
    </lineage>
</organism>
<keyword evidence="3" id="KW-1185">Reference proteome</keyword>